<dbReference type="InterPro" id="IPR015168">
    <property type="entry name" value="SsuA/THI5"/>
</dbReference>
<dbReference type="SUPFAM" id="SSF53850">
    <property type="entry name" value="Periplasmic binding protein-like II"/>
    <property type="match status" value="1"/>
</dbReference>
<evidence type="ECO:0000256" key="1">
    <source>
        <dbReference type="ARBA" id="ARBA00004418"/>
    </source>
</evidence>
<evidence type="ECO:0000313" key="7">
    <source>
        <dbReference type="Proteomes" id="UP001500212"/>
    </source>
</evidence>
<evidence type="ECO:0000256" key="3">
    <source>
        <dbReference type="ARBA" id="ARBA00022729"/>
    </source>
</evidence>
<protein>
    <submittedName>
        <fullName evidence="6">ABC transporter substrate-binding protein</fullName>
    </submittedName>
</protein>
<reference evidence="7" key="1">
    <citation type="journal article" date="2019" name="Int. J. Syst. Evol. Microbiol.">
        <title>The Global Catalogue of Microorganisms (GCM) 10K type strain sequencing project: providing services to taxonomists for standard genome sequencing and annotation.</title>
        <authorList>
            <consortium name="The Broad Institute Genomics Platform"/>
            <consortium name="The Broad Institute Genome Sequencing Center for Infectious Disease"/>
            <person name="Wu L."/>
            <person name="Ma J."/>
        </authorList>
    </citation>
    <scope>NUCLEOTIDE SEQUENCE [LARGE SCALE GENOMIC DNA]</scope>
    <source>
        <strain evidence="7">JCM 17938</strain>
    </source>
</reference>
<feature type="signal peptide" evidence="4">
    <location>
        <begin position="1"/>
        <end position="32"/>
    </location>
</feature>
<dbReference type="Proteomes" id="UP001500212">
    <property type="component" value="Unassembled WGS sequence"/>
</dbReference>
<comment type="similarity">
    <text evidence="2">Belongs to the bacterial solute-binding protein SsuA/TauA family.</text>
</comment>
<organism evidence="6 7">
    <name type="scientific">Actinoallomurus liliacearum</name>
    <dbReference type="NCBI Taxonomy" id="1080073"/>
    <lineage>
        <taxon>Bacteria</taxon>
        <taxon>Bacillati</taxon>
        <taxon>Actinomycetota</taxon>
        <taxon>Actinomycetes</taxon>
        <taxon>Streptosporangiales</taxon>
        <taxon>Thermomonosporaceae</taxon>
        <taxon>Actinoallomurus</taxon>
    </lineage>
</organism>
<dbReference type="PANTHER" id="PTHR30024:SF47">
    <property type="entry name" value="TAURINE-BINDING PERIPLASMIC PROTEIN"/>
    <property type="match status" value="1"/>
</dbReference>
<dbReference type="RefSeq" id="WP_345347555.1">
    <property type="nucleotide sequence ID" value="NZ_BAABHJ010000002.1"/>
</dbReference>
<evidence type="ECO:0000256" key="2">
    <source>
        <dbReference type="ARBA" id="ARBA00010742"/>
    </source>
</evidence>
<keyword evidence="3 4" id="KW-0732">Signal</keyword>
<dbReference type="InterPro" id="IPR006311">
    <property type="entry name" value="TAT_signal"/>
</dbReference>
<comment type="subcellular location">
    <subcellularLocation>
        <location evidence="1">Periplasm</location>
    </subcellularLocation>
</comment>
<name>A0ABP8TET4_9ACTN</name>
<comment type="caution">
    <text evidence="6">The sequence shown here is derived from an EMBL/GenBank/DDBJ whole genome shotgun (WGS) entry which is preliminary data.</text>
</comment>
<feature type="domain" description="SsuA/THI5-like" evidence="5">
    <location>
        <begin position="55"/>
        <end position="278"/>
    </location>
</feature>
<dbReference type="Pfam" id="PF09084">
    <property type="entry name" value="NMT1"/>
    <property type="match status" value="1"/>
</dbReference>
<sequence>MKNTTSVPPTARRRGFLALTAAVALGASPLTACGGSASGSGNTVTVGVGGNIFDTPVKLADAQGYFTKRGIKVKYVQLTSATGISALQSGSVQFLITSPNDLFSALNKKLPVEAVSAVGLGNPLGLVVSTKFAKAKGLTAQTPADQVAKALAGSKPGFSSPNTKAEAGIFLKAYGVDPGKLPWVSLPSPAADKAALNNGQIDWFITSEPLPLQIQAAGDGIVVADPVKVPQWSAKAAGYGLFTTVKKDYAGRNADTVKKFVAAVQDATNYMNTHPGDATTVRVAQQTLSGVPADVIKSSLELVDWPATGAMNDSDWNHTVAFLNSLGTIPGGVEISPDNWTDKYLK</sequence>
<proteinExistence type="inferred from homology"/>
<evidence type="ECO:0000259" key="5">
    <source>
        <dbReference type="Pfam" id="PF09084"/>
    </source>
</evidence>
<dbReference type="PROSITE" id="PS51318">
    <property type="entry name" value="TAT"/>
    <property type="match status" value="1"/>
</dbReference>
<dbReference type="Gene3D" id="3.40.190.10">
    <property type="entry name" value="Periplasmic binding protein-like II"/>
    <property type="match status" value="2"/>
</dbReference>
<evidence type="ECO:0000313" key="6">
    <source>
        <dbReference type="EMBL" id="GAA4601872.1"/>
    </source>
</evidence>
<gene>
    <name evidence="6" type="ORF">GCM10023195_05170</name>
</gene>
<dbReference type="PANTHER" id="PTHR30024">
    <property type="entry name" value="ALIPHATIC SULFONATES-BINDING PROTEIN-RELATED"/>
    <property type="match status" value="1"/>
</dbReference>
<accession>A0ABP8TET4</accession>
<dbReference type="EMBL" id="BAABHJ010000002">
    <property type="protein sequence ID" value="GAA4601872.1"/>
    <property type="molecule type" value="Genomic_DNA"/>
</dbReference>
<evidence type="ECO:0000256" key="4">
    <source>
        <dbReference type="SAM" id="SignalP"/>
    </source>
</evidence>
<keyword evidence="7" id="KW-1185">Reference proteome</keyword>
<feature type="chain" id="PRO_5047280272" evidence="4">
    <location>
        <begin position="33"/>
        <end position="346"/>
    </location>
</feature>